<accession>A0A1Y2LW67</accession>
<protein>
    <submittedName>
        <fullName evidence="2">Uncharacterized protein</fullName>
    </submittedName>
</protein>
<dbReference type="AlphaFoldDB" id="A0A1Y2LW67"/>
<name>A0A1Y2LW67_EPING</name>
<evidence type="ECO:0000313" key="3">
    <source>
        <dbReference type="Proteomes" id="UP000193240"/>
    </source>
</evidence>
<feature type="compositionally biased region" description="Polar residues" evidence="1">
    <location>
        <begin position="56"/>
        <end position="66"/>
    </location>
</feature>
<dbReference type="OMA" id="NARAWYS"/>
<keyword evidence="3" id="KW-1185">Reference proteome</keyword>
<feature type="region of interest" description="Disordered" evidence="1">
    <location>
        <begin position="40"/>
        <end position="109"/>
    </location>
</feature>
<dbReference type="EMBL" id="KZ107847">
    <property type="protein sequence ID" value="OSS47839.1"/>
    <property type="molecule type" value="Genomic_DNA"/>
</dbReference>
<feature type="compositionally biased region" description="Pro residues" evidence="1">
    <location>
        <begin position="81"/>
        <end position="91"/>
    </location>
</feature>
<dbReference type="Proteomes" id="UP000193240">
    <property type="component" value="Unassembled WGS sequence"/>
</dbReference>
<dbReference type="STRING" id="105696.A0A1Y2LW67"/>
<organism evidence="2 3">
    <name type="scientific">Epicoccum nigrum</name>
    <name type="common">Soil fungus</name>
    <name type="synonym">Epicoccum purpurascens</name>
    <dbReference type="NCBI Taxonomy" id="105696"/>
    <lineage>
        <taxon>Eukaryota</taxon>
        <taxon>Fungi</taxon>
        <taxon>Dikarya</taxon>
        <taxon>Ascomycota</taxon>
        <taxon>Pezizomycotina</taxon>
        <taxon>Dothideomycetes</taxon>
        <taxon>Pleosporomycetidae</taxon>
        <taxon>Pleosporales</taxon>
        <taxon>Pleosporineae</taxon>
        <taxon>Didymellaceae</taxon>
        <taxon>Epicoccum</taxon>
    </lineage>
</organism>
<reference evidence="2 3" key="1">
    <citation type="journal article" date="2017" name="Genome Announc.">
        <title>Genome sequence of the saprophytic ascomycete Epicoccum nigrum ICMP 19927 strain isolated from New Zealand.</title>
        <authorList>
            <person name="Fokin M."/>
            <person name="Fleetwood D."/>
            <person name="Weir B.S."/>
            <person name="Villas-Boas S.G."/>
        </authorList>
    </citation>
    <scope>NUCLEOTIDE SEQUENCE [LARGE SCALE GENOMIC DNA]</scope>
    <source>
        <strain evidence="2 3">ICMP 19927</strain>
    </source>
</reference>
<evidence type="ECO:0000256" key="1">
    <source>
        <dbReference type="SAM" id="MobiDB-lite"/>
    </source>
</evidence>
<evidence type="ECO:0000313" key="2">
    <source>
        <dbReference type="EMBL" id="OSS47839.1"/>
    </source>
</evidence>
<gene>
    <name evidence="2" type="ORF">B5807_06311</name>
</gene>
<proteinExistence type="predicted"/>
<dbReference type="InParanoid" id="A0A1Y2LW67"/>
<sequence length="337" mass="36640">MSLHSFSITAFYLQGNQHTPPAISHHVSYNHTVLVTTTFTTPSKKGPAKHQHPLRSPSNPKLNNQRPIEEERNYPSHPTTSTPPTPTPTPIAYPRDRTMPPPPPSPSFAALSTHLLQTARLAHAPSGPPTSQPLTASIAGLSLHPTLEATLHMLNGDLPSAHFLVRHMQAPPAVEGMLLHGILHRIEGDFGNARAWVADVADAGEGFVPKRRDAGEKLEEGVAREVRRCGQGEGEGEGEGGENPALLSFVYGEAGVQAAMELIDDVEFFRKRKGGDAERRSLELTVREELGCVLEWCGKKFGTGEWADATSAWTKNSDEVQKMSNDMVSGGKGYREF</sequence>